<protein>
    <recommendedName>
        <fullName evidence="5">HTH APSES-type domain-containing protein</fullName>
    </recommendedName>
</protein>
<dbReference type="InterPro" id="IPR018004">
    <property type="entry name" value="KilA/APSES_HTH"/>
</dbReference>
<organism evidence="6">
    <name type="scientific">Absidia glauca</name>
    <name type="common">Pin mould</name>
    <dbReference type="NCBI Taxonomy" id="4829"/>
    <lineage>
        <taxon>Eukaryota</taxon>
        <taxon>Fungi</taxon>
        <taxon>Fungi incertae sedis</taxon>
        <taxon>Mucoromycota</taxon>
        <taxon>Mucoromycotina</taxon>
        <taxon>Mucoromycetes</taxon>
        <taxon>Mucorales</taxon>
        <taxon>Cunninghamellaceae</taxon>
        <taxon>Absidia</taxon>
    </lineage>
</organism>
<feature type="repeat" description="ANK" evidence="3">
    <location>
        <begin position="299"/>
        <end position="331"/>
    </location>
</feature>
<dbReference type="PANTHER" id="PTHR43828">
    <property type="entry name" value="ASPARAGINASE"/>
    <property type="match status" value="1"/>
</dbReference>
<evidence type="ECO:0000313" key="7">
    <source>
        <dbReference type="Proteomes" id="UP000078561"/>
    </source>
</evidence>
<evidence type="ECO:0000259" key="5">
    <source>
        <dbReference type="PROSITE" id="PS51299"/>
    </source>
</evidence>
<dbReference type="InterPro" id="IPR036887">
    <property type="entry name" value="HTH_APSES_sf"/>
</dbReference>
<keyword evidence="7" id="KW-1185">Reference proteome</keyword>
<evidence type="ECO:0000256" key="1">
    <source>
        <dbReference type="ARBA" id="ARBA00022737"/>
    </source>
</evidence>
<dbReference type="Pfam" id="PF04383">
    <property type="entry name" value="KilA-N"/>
    <property type="match status" value="1"/>
</dbReference>
<dbReference type="AlphaFoldDB" id="A0A163K5W3"/>
<evidence type="ECO:0000256" key="4">
    <source>
        <dbReference type="SAM" id="MobiDB-lite"/>
    </source>
</evidence>
<dbReference type="SUPFAM" id="SSF54616">
    <property type="entry name" value="DNA-binding domain of Mlu1-box binding protein MBP1"/>
    <property type="match status" value="1"/>
</dbReference>
<dbReference type="PROSITE" id="PS50297">
    <property type="entry name" value="ANK_REP_REGION"/>
    <property type="match status" value="2"/>
</dbReference>
<evidence type="ECO:0000256" key="3">
    <source>
        <dbReference type="PROSITE-ProRule" id="PRU00023"/>
    </source>
</evidence>
<dbReference type="OMA" id="IQKDHLI"/>
<dbReference type="InParanoid" id="A0A163K5W3"/>
<dbReference type="Gene3D" id="1.25.40.20">
    <property type="entry name" value="Ankyrin repeat-containing domain"/>
    <property type="match status" value="1"/>
</dbReference>
<dbReference type="Proteomes" id="UP000078561">
    <property type="component" value="Unassembled WGS sequence"/>
</dbReference>
<dbReference type="STRING" id="4829.A0A163K5W3"/>
<dbReference type="GO" id="GO:0003677">
    <property type="term" value="F:DNA binding"/>
    <property type="evidence" value="ECO:0007669"/>
    <property type="project" value="InterPro"/>
</dbReference>
<dbReference type="EMBL" id="LT554895">
    <property type="protein sequence ID" value="SAM08426.1"/>
    <property type="molecule type" value="Genomic_DNA"/>
</dbReference>
<dbReference type="PANTHER" id="PTHR43828:SF15">
    <property type="entry name" value="TRANSCRIPTION FACTOR MBP1"/>
    <property type="match status" value="1"/>
</dbReference>
<dbReference type="PROSITE" id="PS51299">
    <property type="entry name" value="HTH_APSES"/>
    <property type="match status" value="1"/>
</dbReference>
<evidence type="ECO:0000256" key="2">
    <source>
        <dbReference type="ARBA" id="ARBA00023043"/>
    </source>
</evidence>
<dbReference type="Gene3D" id="3.10.260.10">
    <property type="entry name" value="Transcription regulator HTH, APSES-type DNA-binding domain"/>
    <property type="match status" value="1"/>
</dbReference>
<accession>A0A163K5W3</accession>
<feature type="region of interest" description="Disordered" evidence="4">
    <location>
        <begin position="175"/>
        <end position="198"/>
    </location>
</feature>
<feature type="region of interest" description="Disordered" evidence="4">
    <location>
        <begin position="108"/>
        <end position="135"/>
    </location>
</feature>
<dbReference type="PROSITE" id="PS50088">
    <property type="entry name" value="ANK_REPEAT"/>
    <property type="match status" value="2"/>
</dbReference>
<dbReference type="FunCoup" id="A0A163K5W3">
    <property type="interactions" value="24"/>
</dbReference>
<dbReference type="GO" id="GO:0033309">
    <property type="term" value="C:SBF transcription complex"/>
    <property type="evidence" value="ECO:0007669"/>
    <property type="project" value="TreeGrafter"/>
</dbReference>
<dbReference type="Pfam" id="PF00023">
    <property type="entry name" value="Ank"/>
    <property type="match status" value="1"/>
</dbReference>
<dbReference type="FunFam" id="3.10.260.10:FF:000001">
    <property type="entry name" value="APSES transcription factor (MbpA)"/>
    <property type="match status" value="1"/>
</dbReference>
<dbReference type="PRINTS" id="PR01415">
    <property type="entry name" value="ANKYRIN"/>
</dbReference>
<dbReference type="GO" id="GO:0001228">
    <property type="term" value="F:DNA-binding transcription activator activity, RNA polymerase II-specific"/>
    <property type="evidence" value="ECO:0007669"/>
    <property type="project" value="UniProtKB-ARBA"/>
</dbReference>
<dbReference type="SUPFAM" id="SSF48403">
    <property type="entry name" value="Ankyrin repeat"/>
    <property type="match status" value="1"/>
</dbReference>
<dbReference type="Pfam" id="PF13637">
    <property type="entry name" value="Ank_4"/>
    <property type="match status" value="1"/>
</dbReference>
<dbReference type="InterPro" id="IPR003163">
    <property type="entry name" value="Tscrpt_reg_HTH_APSES-type"/>
</dbReference>
<feature type="repeat" description="ANK" evidence="3">
    <location>
        <begin position="418"/>
        <end position="450"/>
    </location>
</feature>
<keyword evidence="1" id="KW-0677">Repeat</keyword>
<gene>
    <name evidence="6" type="primary">ABSGL_14089.1 scaffold 14385</name>
</gene>
<sequence length="632" mass="71722">MADQATVYKATYSNVAVYEQICRDIAVMRRRDDGYVNATQILKVAEFAKAQRTRILEREVQTGIHEKIQGGYGKYQGTWIPLERGKELASRYDVYELLSPLLLFQRGPQSPPLAPKHSTATSYKPKAPPKPKLSKKHKLILEMQKQQQLQQQFQQPFDPNHINPLITSTLPPPMQGSSRARAFAGHKRPPPTYSHPSSIDYPASYLTNSHSNDTDNTDNKTDSYIHNIHQSALMTQADYDENQQDLDVEPLPYDDTYETDGEPYDVQLLRHFISGDTRVPSILSHPPADLDFNIIIDDEGHTSLHWAAAIGHLKIVKLLLHHGADIYRVNYKGQTALIRAVLFTNNFERRCFPHMLEMLRKTIFNIDKKDQTVFHHIALTAGWKGKVHTSRYYMDCLLESIRSQREDLVQILNVQDVYGDTALTIAARIGNKKLVRLLVESGANPQLVNEDGKTPQDYILELDGSQSLVQHAGSVESPRKRAKRKVELALEAQDGQSSTPDALPSQYSASPILRDIGKIIDECINSYERDQEHKDQLYREAVVELEMTQKRVELTNTTMRQLAFDTAALDAANTDAIDLQQQLQQVMEYTQMVRLQQFIKQYQESVPSSPTSISIASIIIIIIIITNDARGR</sequence>
<evidence type="ECO:0000313" key="6">
    <source>
        <dbReference type="EMBL" id="SAM08426.1"/>
    </source>
</evidence>
<dbReference type="SMART" id="SM00248">
    <property type="entry name" value="ANK"/>
    <property type="match status" value="3"/>
</dbReference>
<dbReference type="GO" id="GO:0030907">
    <property type="term" value="C:MBF transcription complex"/>
    <property type="evidence" value="ECO:0007669"/>
    <property type="project" value="TreeGrafter"/>
</dbReference>
<dbReference type="SMART" id="SM01252">
    <property type="entry name" value="KilA-N"/>
    <property type="match status" value="1"/>
</dbReference>
<reference evidence="6" key="1">
    <citation type="submission" date="2016-04" db="EMBL/GenBank/DDBJ databases">
        <authorList>
            <person name="Evans L.H."/>
            <person name="Alamgir A."/>
            <person name="Owens N."/>
            <person name="Weber N.D."/>
            <person name="Virtaneva K."/>
            <person name="Barbian K."/>
            <person name="Babar A."/>
            <person name="Rosenke K."/>
        </authorList>
    </citation>
    <scope>NUCLEOTIDE SEQUENCE [LARGE SCALE GENOMIC DNA]</scope>
    <source>
        <strain evidence="6">CBS 101.48</strain>
    </source>
</reference>
<dbReference type="InterPro" id="IPR051642">
    <property type="entry name" value="SWI6-like"/>
</dbReference>
<dbReference type="OrthoDB" id="6718656at2759"/>
<proteinExistence type="predicted"/>
<name>A0A163K5W3_ABSGL</name>
<dbReference type="InterPro" id="IPR002110">
    <property type="entry name" value="Ankyrin_rpt"/>
</dbReference>
<dbReference type="InterPro" id="IPR036770">
    <property type="entry name" value="Ankyrin_rpt-contain_sf"/>
</dbReference>
<feature type="domain" description="HTH APSES-type" evidence="5">
    <location>
        <begin position="7"/>
        <end position="113"/>
    </location>
</feature>
<keyword evidence="2 3" id="KW-0040">ANK repeat</keyword>